<dbReference type="InterPro" id="IPR032312">
    <property type="entry name" value="LacZ_4"/>
</dbReference>
<proteinExistence type="inferred from homology"/>
<dbReference type="EC" id="3.2.1.23" evidence="3"/>
<dbReference type="InterPro" id="IPR013783">
    <property type="entry name" value="Ig-like_fold"/>
</dbReference>
<dbReference type="Pfam" id="PF02836">
    <property type="entry name" value="Glyco_hydro_2_C"/>
    <property type="match status" value="1"/>
</dbReference>
<dbReference type="InterPro" id="IPR008979">
    <property type="entry name" value="Galactose-bd-like_sf"/>
</dbReference>
<evidence type="ECO:0000256" key="5">
    <source>
        <dbReference type="ARBA" id="ARBA00022801"/>
    </source>
</evidence>
<keyword evidence="6" id="KW-0326">Glycosidase</keyword>
<dbReference type="Gene3D" id="3.20.20.80">
    <property type="entry name" value="Glycosidases"/>
    <property type="match status" value="1"/>
</dbReference>
<dbReference type="SUPFAM" id="SSF49303">
    <property type="entry name" value="beta-Galactosidase/glucuronidase domain"/>
    <property type="match status" value="2"/>
</dbReference>
<dbReference type="Pfam" id="PF02929">
    <property type="entry name" value="Bgal_small_N"/>
    <property type="match status" value="1"/>
</dbReference>
<dbReference type="InterPro" id="IPR006103">
    <property type="entry name" value="Glyco_hydro_2_cat"/>
</dbReference>
<dbReference type="SMART" id="SM01038">
    <property type="entry name" value="Bgal_small_N"/>
    <property type="match status" value="1"/>
</dbReference>
<feature type="region of interest" description="Disordered" evidence="8">
    <location>
        <begin position="717"/>
        <end position="812"/>
    </location>
</feature>
<dbReference type="InterPro" id="IPR036156">
    <property type="entry name" value="Beta-gal/glucu_dom_sf"/>
</dbReference>
<dbReference type="RefSeq" id="WP_345218751.1">
    <property type="nucleotide sequence ID" value="NZ_BAABGN010000013.1"/>
</dbReference>
<evidence type="ECO:0000256" key="4">
    <source>
        <dbReference type="ARBA" id="ARBA00013303"/>
    </source>
</evidence>
<sequence>MTSPAYLSDHSPGHGALPPRSRLVSDAPTLDLTGTWDFRLHPVADPDVAPWQDSDAAPWESIVVPSHWVLAADGRHGRPVYTNVRYPFPVDPPHVPDENPTGDHRRTFALPDEAGWSGAERVLLRFDGVESTYQVWLNGVVVGVGKGSRLVHEFDITDHLEAGENVLAVRVHQWSDASYLEDQDQWWLPGIFREVTLLARPSGGVEDVWLRTAYDHRTAEGTVGVELRAGPDAYPVSLEVPELGVSARWERAEDVAPVPAGQVEPWSAEVPRRYEAVVISRGERVRLHVGFRTVRVAGDRFEVNGRQVIFRGVNRHEIEATRGRVFDADHARGDLELMKRHNVNAIRTSHYPPHPGVLDLADELGFWVVDECDLETHGFYLRGWRDSPADAPSDDPRWRDAYLDRIARTVERDKNHPSVVMWSLGNESGTGRNLAAMSAWVHHRDAERPVHYEGDYTGEYTDVYSRMYPSLEEIDAIGGDSGPIAYCSPAQAQRQRRKPFLMCEYIHAMGNGPGGIADYDDRIRAHPRVHGGFVWEWRDHGLLTTTPDGEPYYAYGGDFGETVHDGNFVVDGMVLSDGTPSPGLTEYAAVVAPVHLSLEESGGAQYGEADARGTEDQAAVVRITNERHTADTADLVMRWRVEVDGEEAGSGTLETAPVPAGTTAEIPLPEATGSVLERARQTSPGGEVWLWLVVELAEQTSWAPAGHVLSARQVDLTTSPITGGRPRNDAAPPTAGTRPPTATDGTITMGRARIDSRTGRLTALGGLAIDGPTPELWRAPTDNDRGSGHGSYEDASPEETGGRGAPGPSSADRWAARGLDRLEHRVVGVQVGDDRVVTRLRSGAAAAAAAIETTLTYLVDDAGDLVLRVDVVPVGPWEGTWPRVGVRLSLPSALAHADWLGPGPGEAYPDSRDAALVGRHDRSVDELSTGYAMPQETGHRPEVRRLRLTGSDAGLELRSFSAGLGGGGAAVHAGRPGFTVSRHTAQELTTATHPHELAPSEHVHLYLDAAQHGLGSRSCGPDVRPRDQLWPAAHSFVVALRPL</sequence>
<dbReference type="GO" id="GO:0016787">
    <property type="term" value="F:hydrolase activity"/>
    <property type="evidence" value="ECO:0007669"/>
    <property type="project" value="UniProtKB-KW"/>
</dbReference>
<evidence type="ECO:0000313" key="11">
    <source>
        <dbReference type="Proteomes" id="UP001500622"/>
    </source>
</evidence>
<comment type="catalytic activity">
    <reaction evidence="1">
        <text>Hydrolysis of terminal non-reducing beta-D-galactose residues in beta-D-galactosides.</text>
        <dbReference type="EC" id="3.2.1.23"/>
    </reaction>
</comment>
<feature type="region of interest" description="Disordered" evidence="8">
    <location>
        <begin position="1"/>
        <end position="23"/>
    </location>
</feature>
<comment type="similarity">
    <text evidence="2">Belongs to the glycosyl hydrolase 2 family.</text>
</comment>
<dbReference type="PROSITE" id="PS00719">
    <property type="entry name" value="GLYCOSYL_HYDROL_F2_1"/>
    <property type="match status" value="1"/>
</dbReference>
<gene>
    <name evidence="10" type="ORF">GCM10023169_39600</name>
</gene>
<dbReference type="InterPro" id="IPR006104">
    <property type="entry name" value="Glyco_hydro_2_N"/>
</dbReference>
<dbReference type="PANTHER" id="PTHR46323">
    <property type="entry name" value="BETA-GALACTOSIDASE"/>
    <property type="match status" value="1"/>
</dbReference>
<dbReference type="PRINTS" id="PR00132">
    <property type="entry name" value="GLHYDRLASE2"/>
</dbReference>
<feature type="domain" description="Beta galactosidase small chain/" evidence="9">
    <location>
        <begin position="746"/>
        <end position="1041"/>
    </location>
</feature>
<dbReference type="Pfam" id="PF16353">
    <property type="entry name" value="LacZ_4"/>
    <property type="match status" value="1"/>
</dbReference>
<dbReference type="Pfam" id="PF02837">
    <property type="entry name" value="Glyco_hydro_2_N"/>
    <property type="match status" value="1"/>
</dbReference>
<dbReference type="PROSITE" id="PS00608">
    <property type="entry name" value="GLYCOSYL_HYDROL_F2_2"/>
    <property type="match status" value="1"/>
</dbReference>
<evidence type="ECO:0000256" key="1">
    <source>
        <dbReference type="ARBA" id="ARBA00001412"/>
    </source>
</evidence>
<dbReference type="EMBL" id="BAABGN010000013">
    <property type="protein sequence ID" value="GAA4433071.1"/>
    <property type="molecule type" value="Genomic_DNA"/>
</dbReference>
<dbReference type="SUPFAM" id="SSF49785">
    <property type="entry name" value="Galactose-binding domain-like"/>
    <property type="match status" value="1"/>
</dbReference>
<evidence type="ECO:0000256" key="6">
    <source>
        <dbReference type="ARBA" id="ARBA00023295"/>
    </source>
</evidence>
<dbReference type="InterPro" id="IPR011013">
    <property type="entry name" value="Gal_mutarotase_sf_dom"/>
</dbReference>
<dbReference type="InterPro" id="IPR023230">
    <property type="entry name" value="Glyco_hydro_2_CS"/>
</dbReference>
<dbReference type="Proteomes" id="UP001500622">
    <property type="component" value="Unassembled WGS sequence"/>
</dbReference>
<dbReference type="InterPro" id="IPR023232">
    <property type="entry name" value="Glyco_hydro_2_AS"/>
</dbReference>
<dbReference type="Gene3D" id="2.70.98.10">
    <property type="match status" value="1"/>
</dbReference>
<evidence type="ECO:0000256" key="2">
    <source>
        <dbReference type="ARBA" id="ARBA00007401"/>
    </source>
</evidence>
<dbReference type="InterPro" id="IPR017853">
    <property type="entry name" value="GH"/>
</dbReference>
<dbReference type="Gene3D" id="2.60.40.10">
    <property type="entry name" value="Immunoglobulins"/>
    <property type="match status" value="2"/>
</dbReference>
<reference evidence="11" key="1">
    <citation type="journal article" date="2019" name="Int. J. Syst. Evol. Microbiol.">
        <title>The Global Catalogue of Microorganisms (GCM) 10K type strain sequencing project: providing services to taxonomists for standard genome sequencing and annotation.</title>
        <authorList>
            <consortium name="The Broad Institute Genomics Platform"/>
            <consortium name="The Broad Institute Genome Sequencing Center for Infectious Disease"/>
            <person name="Wu L."/>
            <person name="Ma J."/>
        </authorList>
    </citation>
    <scope>NUCLEOTIDE SEQUENCE [LARGE SCALE GENOMIC DNA]</scope>
    <source>
        <strain evidence="11">JCM 17810</strain>
    </source>
</reference>
<comment type="caution">
    <text evidence="10">The sequence shown here is derived from an EMBL/GenBank/DDBJ whole genome shotgun (WGS) entry which is preliminary data.</text>
</comment>
<keyword evidence="5 10" id="KW-0378">Hydrolase</keyword>
<name>A0ABP8LNY6_9MICO</name>
<protein>
    <recommendedName>
        <fullName evidence="4">Beta-galactosidase</fullName>
        <ecNumber evidence="3">3.2.1.23</ecNumber>
    </recommendedName>
    <alternativeName>
        <fullName evidence="7">Lactase</fullName>
    </alternativeName>
</protein>
<accession>A0ABP8LNY6</accession>
<evidence type="ECO:0000256" key="8">
    <source>
        <dbReference type="SAM" id="MobiDB-lite"/>
    </source>
</evidence>
<keyword evidence="11" id="KW-1185">Reference proteome</keyword>
<dbReference type="SUPFAM" id="SSF74650">
    <property type="entry name" value="Galactose mutarotase-like"/>
    <property type="match status" value="1"/>
</dbReference>
<feature type="compositionally biased region" description="Low complexity" evidence="8">
    <location>
        <begin position="730"/>
        <end position="743"/>
    </location>
</feature>
<dbReference type="InterPro" id="IPR014718">
    <property type="entry name" value="GH-type_carb-bd"/>
</dbReference>
<evidence type="ECO:0000259" key="9">
    <source>
        <dbReference type="SMART" id="SM01038"/>
    </source>
</evidence>
<dbReference type="InterPro" id="IPR004199">
    <property type="entry name" value="B-gal_small/dom_5"/>
</dbReference>
<dbReference type="SUPFAM" id="SSF51445">
    <property type="entry name" value="(Trans)glycosidases"/>
    <property type="match status" value="1"/>
</dbReference>
<evidence type="ECO:0000313" key="10">
    <source>
        <dbReference type="EMBL" id="GAA4433071.1"/>
    </source>
</evidence>
<evidence type="ECO:0000256" key="3">
    <source>
        <dbReference type="ARBA" id="ARBA00012756"/>
    </source>
</evidence>
<evidence type="ECO:0000256" key="7">
    <source>
        <dbReference type="ARBA" id="ARBA00032230"/>
    </source>
</evidence>
<dbReference type="InterPro" id="IPR006101">
    <property type="entry name" value="Glyco_hydro_2"/>
</dbReference>
<organism evidence="10 11">
    <name type="scientific">Georgenia halophila</name>
    <dbReference type="NCBI Taxonomy" id="620889"/>
    <lineage>
        <taxon>Bacteria</taxon>
        <taxon>Bacillati</taxon>
        <taxon>Actinomycetota</taxon>
        <taxon>Actinomycetes</taxon>
        <taxon>Micrococcales</taxon>
        <taxon>Bogoriellaceae</taxon>
        <taxon>Georgenia</taxon>
    </lineage>
</organism>
<dbReference type="InterPro" id="IPR050347">
    <property type="entry name" value="Bact_Beta-galactosidase"/>
</dbReference>
<dbReference type="PANTHER" id="PTHR46323:SF2">
    <property type="entry name" value="BETA-GALACTOSIDASE"/>
    <property type="match status" value="1"/>
</dbReference>
<dbReference type="Gene3D" id="2.60.120.260">
    <property type="entry name" value="Galactose-binding domain-like"/>
    <property type="match status" value="1"/>
</dbReference>